<dbReference type="AlphaFoldDB" id="A0AA47EEH1"/>
<keyword evidence="3" id="KW-0133">Cell shape</keyword>
<sequence>MGIKDNSKINEYIDNICSYVKFKGAHKEIKEELLSHIEDIVDENNERGLSDVESTSAAIKRMGDGEAIGKQLNIAHKGTPDWITLLLTIILVNAGVVLMYLIQYKNSYKPSDYLFNHSLLYSAIGTIGVVLLYFFDYRKLEKYSKYIFVGMCLSFILIFFLGHPINGIPSLSIGSFSVDIKAISLYVFVISMAGIFNNYDWNNKINLIKAVVYLFIPLILMLLVPALAYCGIYFISFMVLALKSGMKKRYALYIVAFNIICFLFYIFSQSYRMYTLKKLMNFLYPFSDPKGMGYMGVQMYNITHTSGIFGHGFPSTMLRLPSMESEFVFTFIVHTFGWLGAAVIISIIISFIYRILHISKYVRDSYGRLLISGLISVFIVQFVSNILMNLNLFPIVGVALPFLSYGGSLGLVNMLSVGVIMSVYRRRSLSS</sequence>
<feature type="transmembrane region" description="Helical" evidence="6">
    <location>
        <begin position="331"/>
        <end position="356"/>
    </location>
</feature>
<feature type="transmembrane region" description="Helical" evidence="6">
    <location>
        <begin position="250"/>
        <end position="271"/>
    </location>
</feature>
<evidence type="ECO:0000313" key="7">
    <source>
        <dbReference type="EMBL" id="WAG58693.1"/>
    </source>
</evidence>
<feature type="transmembrane region" description="Helical" evidence="6">
    <location>
        <begin position="114"/>
        <end position="134"/>
    </location>
</feature>
<feature type="transmembrane region" description="Helical" evidence="6">
    <location>
        <begin position="368"/>
        <end position="390"/>
    </location>
</feature>
<feature type="transmembrane region" description="Helical" evidence="6">
    <location>
        <begin position="292"/>
        <end position="311"/>
    </location>
</feature>
<organism evidence="7 8">
    <name type="scientific">Clostridium estertheticum</name>
    <dbReference type="NCBI Taxonomy" id="238834"/>
    <lineage>
        <taxon>Bacteria</taxon>
        <taxon>Bacillati</taxon>
        <taxon>Bacillota</taxon>
        <taxon>Clostridia</taxon>
        <taxon>Eubacteriales</taxon>
        <taxon>Clostridiaceae</taxon>
        <taxon>Clostridium</taxon>
    </lineage>
</organism>
<accession>A0AA47EEH1</accession>
<proteinExistence type="predicted"/>
<name>A0AA47EEH1_9CLOT</name>
<protein>
    <submittedName>
        <fullName evidence="7">FtsW/RodA/SpoVE family cell cycle protein</fullName>
    </submittedName>
</protein>
<dbReference type="Pfam" id="PF01098">
    <property type="entry name" value="FTSW_RODA_SPOVE"/>
    <property type="match status" value="1"/>
</dbReference>
<feature type="transmembrane region" description="Helical" evidence="6">
    <location>
        <begin position="82"/>
        <end position="102"/>
    </location>
</feature>
<feature type="transmembrane region" description="Helical" evidence="6">
    <location>
        <begin position="146"/>
        <end position="163"/>
    </location>
</feature>
<reference evidence="7" key="1">
    <citation type="submission" date="2021-11" db="EMBL/GenBank/DDBJ databases">
        <title>Clostridia strains as spoilage organisms.</title>
        <authorList>
            <person name="Wambui J."/>
            <person name="Stevens M.J.A."/>
            <person name="Stephan R."/>
        </authorList>
    </citation>
    <scope>NUCLEOTIDE SEQUENCE</scope>
    <source>
        <strain evidence="7">CF009</strain>
    </source>
</reference>
<feature type="transmembrane region" description="Helical" evidence="6">
    <location>
        <begin position="211"/>
        <end position="238"/>
    </location>
</feature>
<dbReference type="InterPro" id="IPR001182">
    <property type="entry name" value="FtsW/RodA"/>
</dbReference>
<dbReference type="Proteomes" id="UP001164733">
    <property type="component" value="Chromosome"/>
</dbReference>
<evidence type="ECO:0000256" key="6">
    <source>
        <dbReference type="SAM" id="Phobius"/>
    </source>
</evidence>
<dbReference type="GO" id="GO:0032153">
    <property type="term" value="C:cell division site"/>
    <property type="evidence" value="ECO:0007669"/>
    <property type="project" value="TreeGrafter"/>
</dbReference>
<dbReference type="PANTHER" id="PTHR30474">
    <property type="entry name" value="CELL CYCLE PROTEIN"/>
    <property type="match status" value="1"/>
</dbReference>
<keyword evidence="4 6" id="KW-1133">Transmembrane helix</keyword>
<evidence type="ECO:0000313" key="8">
    <source>
        <dbReference type="Proteomes" id="UP001164733"/>
    </source>
</evidence>
<dbReference type="GO" id="GO:0051301">
    <property type="term" value="P:cell division"/>
    <property type="evidence" value="ECO:0007669"/>
    <property type="project" value="InterPro"/>
</dbReference>
<keyword evidence="2 6" id="KW-0812">Transmembrane</keyword>
<dbReference type="GO" id="GO:0008360">
    <property type="term" value="P:regulation of cell shape"/>
    <property type="evidence" value="ECO:0007669"/>
    <property type="project" value="UniProtKB-KW"/>
</dbReference>
<comment type="subcellular location">
    <subcellularLocation>
        <location evidence="1">Membrane</location>
        <topology evidence="1">Multi-pass membrane protein</topology>
    </subcellularLocation>
</comment>
<dbReference type="GO" id="GO:0005886">
    <property type="term" value="C:plasma membrane"/>
    <property type="evidence" value="ECO:0007669"/>
    <property type="project" value="TreeGrafter"/>
</dbReference>
<evidence type="ECO:0000256" key="1">
    <source>
        <dbReference type="ARBA" id="ARBA00004141"/>
    </source>
</evidence>
<dbReference type="GO" id="GO:0015648">
    <property type="term" value="F:lipid-linked peptidoglycan transporter activity"/>
    <property type="evidence" value="ECO:0007669"/>
    <property type="project" value="TreeGrafter"/>
</dbReference>
<evidence type="ECO:0000256" key="4">
    <source>
        <dbReference type="ARBA" id="ARBA00022989"/>
    </source>
</evidence>
<evidence type="ECO:0000256" key="3">
    <source>
        <dbReference type="ARBA" id="ARBA00022960"/>
    </source>
</evidence>
<dbReference type="RefSeq" id="WP_216121824.1">
    <property type="nucleotide sequence ID" value="NZ_CP086239.1"/>
</dbReference>
<feature type="transmembrane region" description="Helical" evidence="6">
    <location>
        <begin position="402"/>
        <end position="424"/>
    </location>
</feature>
<dbReference type="EMBL" id="CP086239">
    <property type="protein sequence ID" value="WAG58693.1"/>
    <property type="molecule type" value="Genomic_DNA"/>
</dbReference>
<feature type="transmembrane region" description="Helical" evidence="6">
    <location>
        <begin position="183"/>
        <end position="199"/>
    </location>
</feature>
<evidence type="ECO:0000256" key="5">
    <source>
        <dbReference type="ARBA" id="ARBA00023136"/>
    </source>
</evidence>
<gene>
    <name evidence="7" type="ORF">LL038_13585</name>
</gene>
<dbReference type="InterPro" id="IPR047928">
    <property type="entry name" value="Perm_prefix_1"/>
</dbReference>
<evidence type="ECO:0000256" key="2">
    <source>
        <dbReference type="ARBA" id="ARBA00022692"/>
    </source>
</evidence>
<dbReference type="PANTHER" id="PTHR30474:SF1">
    <property type="entry name" value="PEPTIDOGLYCAN GLYCOSYLTRANSFERASE MRDB"/>
    <property type="match status" value="1"/>
</dbReference>
<dbReference type="NCBIfam" id="NF038403">
    <property type="entry name" value="perm_prefix_1"/>
    <property type="match status" value="1"/>
</dbReference>
<keyword evidence="5 6" id="KW-0472">Membrane</keyword>